<dbReference type="SUPFAM" id="SSF55874">
    <property type="entry name" value="ATPase domain of HSP90 chaperone/DNA topoisomerase II/histidine kinase"/>
    <property type="match status" value="1"/>
</dbReference>
<dbReference type="AlphaFoldDB" id="A0A2N6D0R8"/>
<dbReference type="Gene3D" id="3.30.565.10">
    <property type="entry name" value="Histidine kinase-like ATPase, C-terminal domain"/>
    <property type="match status" value="1"/>
</dbReference>
<dbReference type="InterPro" id="IPR005467">
    <property type="entry name" value="His_kinase_dom"/>
</dbReference>
<evidence type="ECO:0000256" key="1">
    <source>
        <dbReference type="ARBA" id="ARBA00022553"/>
    </source>
</evidence>
<dbReference type="InterPro" id="IPR003594">
    <property type="entry name" value="HATPase_dom"/>
</dbReference>
<keyword evidence="3" id="KW-0418">Kinase</keyword>
<dbReference type="PROSITE" id="PS50109">
    <property type="entry name" value="HIS_KIN"/>
    <property type="match status" value="1"/>
</dbReference>
<dbReference type="RefSeq" id="WP_273437867.1">
    <property type="nucleotide sequence ID" value="NZ_PKUN01000002.1"/>
</dbReference>
<dbReference type="GO" id="GO:0000155">
    <property type="term" value="F:phosphorelay sensor kinase activity"/>
    <property type="evidence" value="ECO:0007669"/>
    <property type="project" value="TreeGrafter"/>
</dbReference>
<accession>A0A2N6D0R8</accession>
<keyword evidence="1" id="KW-0597">Phosphoprotein</keyword>
<dbReference type="Proteomes" id="UP000235015">
    <property type="component" value="Unassembled WGS sequence"/>
</dbReference>
<name>A0A2N6D0R8_9GAMM</name>
<protein>
    <submittedName>
        <fullName evidence="3">Sensor histidine kinase</fullName>
    </submittedName>
</protein>
<proteinExistence type="predicted"/>
<organism evidence="3 4">
    <name type="scientific">Sedimenticola selenatireducens</name>
    <dbReference type="NCBI Taxonomy" id="191960"/>
    <lineage>
        <taxon>Bacteria</taxon>
        <taxon>Pseudomonadati</taxon>
        <taxon>Pseudomonadota</taxon>
        <taxon>Gammaproteobacteria</taxon>
        <taxon>Chromatiales</taxon>
        <taxon>Sedimenticolaceae</taxon>
        <taxon>Sedimenticola</taxon>
    </lineage>
</organism>
<dbReference type="SMART" id="SM00387">
    <property type="entry name" value="HATPase_c"/>
    <property type="match status" value="1"/>
</dbReference>
<dbReference type="PANTHER" id="PTHR43547">
    <property type="entry name" value="TWO-COMPONENT HISTIDINE KINASE"/>
    <property type="match status" value="1"/>
</dbReference>
<sequence length="222" mass="25158">MKFYDVLASLIHDMKNSLSMVIHTLDEITADAAVDFDKPARMTVLQNEAKRLNNNLIELLTLYNIENERISPSIEEVDVAIFIAEIMAENRSSAEANHIELVSDCDPELFGYFDENLIRNVLNNLVGNGIRYTRDRLLISAAQEAGYLVFRVEDNWSGYPEQMLSKQSAEDDHGALAEGRTKLGLYFATMIAEMHRNGEQQGFIRLENSHQLSVGCFSIWLP</sequence>
<feature type="domain" description="Histidine kinase" evidence="2">
    <location>
        <begin position="9"/>
        <end position="222"/>
    </location>
</feature>
<comment type="caution">
    <text evidence="3">The sequence shown here is derived from an EMBL/GenBank/DDBJ whole genome shotgun (WGS) entry which is preliminary data.</text>
</comment>
<gene>
    <name evidence="3" type="ORF">C0630_03730</name>
</gene>
<dbReference type="Pfam" id="PF02518">
    <property type="entry name" value="HATPase_c"/>
    <property type="match status" value="1"/>
</dbReference>
<dbReference type="EMBL" id="PKUN01000002">
    <property type="protein sequence ID" value="PLX63263.1"/>
    <property type="molecule type" value="Genomic_DNA"/>
</dbReference>
<dbReference type="PANTHER" id="PTHR43547:SF2">
    <property type="entry name" value="HYBRID SIGNAL TRANSDUCTION HISTIDINE KINASE C"/>
    <property type="match status" value="1"/>
</dbReference>
<evidence type="ECO:0000313" key="4">
    <source>
        <dbReference type="Proteomes" id="UP000235015"/>
    </source>
</evidence>
<evidence type="ECO:0000313" key="3">
    <source>
        <dbReference type="EMBL" id="PLX63263.1"/>
    </source>
</evidence>
<keyword evidence="3" id="KW-0808">Transferase</keyword>
<dbReference type="InterPro" id="IPR036890">
    <property type="entry name" value="HATPase_C_sf"/>
</dbReference>
<reference evidence="3 4" key="1">
    <citation type="submission" date="2017-11" db="EMBL/GenBank/DDBJ databases">
        <title>Genome-resolved metagenomics identifies genetic mobility, metabolic interactions, and unexpected diversity in perchlorate-reducing communities.</title>
        <authorList>
            <person name="Barnum T.P."/>
            <person name="Figueroa I.A."/>
            <person name="Carlstrom C.I."/>
            <person name="Lucas L.N."/>
            <person name="Engelbrektson A.L."/>
            <person name="Coates J.D."/>
        </authorList>
    </citation>
    <scope>NUCLEOTIDE SEQUENCE [LARGE SCALE GENOMIC DNA]</scope>
    <source>
        <strain evidence="3">BM301</strain>
    </source>
</reference>
<evidence type="ECO:0000259" key="2">
    <source>
        <dbReference type="PROSITE" id="PS50109"/>
    </source>
</evidence>
<dbReference type="STRING" id="1111735.GCA_000428045_01389"/>